<dbReference type="InterPro" id="IPR037682">
    <property type="entry name" value="TonB_C"/>
</dbReference>
<dbReference type="RefSeq" id="WP_121169327.1">
    <property type="nucleotide sequence ID" value="NZ_RBIE01000001.1"/>
</dbReference>
<keyword evidence="2 5" id="KW-0812">Transmembrane</keyword>
<feature type="transmembrane region" description="Helical" evidence="5">
    <location>
        <begin position="7"/>
        <end position="28"/>
    </location>
</feature>
<feature type="domain" description="TonB C-terminal" evidence="6">
    <location>
        <begin position="155"/>
        <end position="244"/>
    </location>
</feature>
<dbReference type="OrthoDB" id="13251at2"/>
<evidence type="ECO:0000313" key="8">
    <source>
        <dbReference type="Proteomes" id="UP000280881"/>
    </source>
</evidence>
<proteinExistence type="predicted"/>
<dbReference type="SUPFAM" id="SSF74653">
    <property type="entry name" value="TolA/TonB C-terminal domain"/>
    <property type="match status" value="1"/>
</dbReference>
<comment type="caution">
    <text evidence="7">The sequence shown here is derived from an EMBL/GenBank/DDBJ whole genome shotgun (WGS) entry which is preliminary data.</text>
</comment>
<keyword evidence="3 5" id="KW-1133">Transmembrane helix</keyword>
<dbReference type="GO" id="GO:0016020">
    <property type="term" value="C:membrane"/>
    <property type="evidence" value="ECO:0007669"/>
    <property type="project" value="UniProtKB-SubCell"/>
</dbReference>
<evidence type="ECO:0000256" key="4">
    <source>
        <dbReference type="ARBA" id="ARBA00023136"/>
    </source>
</evidence>
<dbReference type="PROSITE" id="PS52015">
    <property type="entry name" value="TONB_CTD"/>
    <property type="match status" value="1"/>
</dbReference>
<keyword evidence="8" id="KW-1185">Reference proteome</keyword>
<dbReference type="InterPro" id="IPR006260">
    <property type="entry name" value="TonB/TolA_C"/>
</dbReference>
<evidence type="ECO:0000313" key="7">
    <source>
        <dbReference type="EMBL" id="RKQ63165.1"/>
    </source>
</evidence>
<dbReference type="AlphaFoldDB" id="A0A420W7C3"/>
<evidence type="ECO:0000256" key="1">
    <source>
        <dbReference type="ARBA" id="ARBA00004167"/>
    </source>
</evidence>
<evidence type="ECO:0000256" key="5">
    <source>
        <dbReference type="SAM" id="Phobius"/>
    </source>
</evidence>
<dbReference type="NCBIfam" id="TIGR01352">
    <property type="entry name" value="tonB_Cterm"/>
    <property type="match status" value="1"/>
</dbReference>
<dbReference type="Gene3D" id="3.30.1150.10">
    <property type="match status" value="1"/>
</dbReference>
<comment type="subcellular location">
    <subcellularLocation>
        <location evidence="1">Membrane</location>
        <topology evidence="1">Single-pass membrane protein</topology>
    </subcellularLocation>
</comment>
<evidence type="ECO:0000256" key="2">
    <source>
        <dbReference type="ARBA" id="ARBA00022692"/>
    </source>
</evidence>
<protein>
    <submittedName>
        <fullName evidence="7">Protein TonB</fullName>
    </submittedName>
</protein>
<accession>A0A420W7C3</accession>
<organism evidence="7 8">
    <name type="scientific">Thermovibrio guaymasensis</name>
    <dbReference type="NCBI Taxonomy" id="240167"/>
    <lineage>
        <taxon>Bacteria</taxon>
        <taxon>Pseudomonadati</taxon>
        <taxon>Aquificota</taxon>
        <taxon>Aquificia</taxon>
        <taxon>Desulfurobacteriales</taxon>
        <taxon>Desulfurobacteriaceae</taxon>
        <taxon>Thermovibrio</taxon>
    </lineage>
</organism>
<evidence type="ECO:0000259" key="6">
    <source>
        <dbReference type="PROSITE" id="PS52015"/>
    </source>
</evidence>
<dbReference type="GO" id="GO:0055085">
    <property type="term" value="P:transmembrane transport"/>
    <property type="evidence" value="ECO:0007669"/>
    <property type="project" value="InterPro"/>
</dbReference>
<evidence type="ECO:0000256" key="3">
    <source>
        <dbReference type="ARBA" id="ARBA00022989"/>
    </source>
</evidence>
<dbReference type="EMBL" id="RBIE01000001">
    <property type="protein sequence ID" value="RKQ63165.1"/>
    <property type="molecule type" value="Genomic_DNA"/>
</dbReference>
<name>A0A420W7C3_9BACT</name>
<reference evidence="7 8" key="1">
    <citation type="submission" date="2018-10" db="EMBL/GenBank/DDBJ databases">
        <title>Genomic Encyclopedia of Type Strains, Phase IV (KMG-IV): sequencing the most valuable type-strain genomes for metagenomic binning, comparative biology and taxonomic classification.</title>
        <authorList>
            <person name="Goeker M."/>
        </authorList>
    </citation>
    <scope>NUCLEOTIDE SEQUENCE [LARGE SCALE GENOMIC DNA]</scope>
    <source>
        <strain evidence="7 8">DSM 15521</strain>
    </source>
</reference>
<dbReference type="Proteomes" id="UP000280881">
    <property type="component" value="Unassembled WGS sequence"/>
</dbReference>
<gene>
    <name evidence="7" type="ORF">C7457_0028</name>
</gene>
<dbReference type="Pfam" id="PF13103">
    <property type="entry name" value="TonB_2"/>
    <property type="match status" value="1"/>
</dbReference>
<keyword evidence="4 5" id="KW-0472">Membrane</keyword>
<sequence length="244" mass="27529">MGRLLRVDFVSFLLSLLIHFTFLSIFSFKEVLSSKTYQIVDVVPISFDTKVESDFIGVKSVKGNSKDGGSRRSSTVPEGKRSLWRNQSLNRVKVKAQERGEIERGVEEGSVGRLGSYTWKRLTTGKGGRLISLSVDIPGSKSSKRLSSVSYDKLVPYLIKVRDRIMRNWVPPYYKSAGDRRRVVVSLKVNREGSISEINIIKFSPDIAFNRSAVRAIYASEPFGKFPEGTKVNQVKIKVNFEVR</sequence>